<evidence type="ECO:0000313" key="2">
    <source>
        <dbReference type="EMBL" id="GAA0754459.1"/>
    </source>
</evidence>
<reference evidence="3" key="1">
    <citation type="journal article" date="2019" name="Int. J. Syst. Evol. Microbiol.">
        <title>The Global Catalogue of Microorganisms (GCM) 10K type strain sequencing project: providing services to taxonomists for standard genome sequencing and annotation.</title>
        <authorList>
            <consortium name="The Broad Institute Genomics Platform"/>
            <consortium name="The Broad Institute Genome Sequencing Center for Infectious Disease"/>
            <person name="Wu L."/>
            <person name="Ma J."/>
        </authorList>
    </citation>
    <scope>NUCLEOTIDE SEQUENCE [LARGE SCALE GENOMIC DNA]</scope>
    <source>
        <strain evidence="3">JCM 16231</strain>
    </source>
</reference>
<protein>
    <submittedName>
        <fullName evidence="2">Epimerase</fullName>
    </submittedName>
</protein>
<organism evidence="2 3">
    <name type="scientific">Psychroflexus lacisalsi</name>
    <dbReference type="NCBI Taxonomy" id="503928"/>
    <lineage>
        <taxon>Bacteria</taxon>
        <taxon>Pseudomonadati</taxon>
        <taxon>Bacteroidota</taxon>
        <taxon>Flavobacteriia</taxon>
        <taxon>Flavobacteriales</taxon>
        <taxon>Flavobacteriaceae</taxon>
        <taxon>Psychroflexus</taxon>
    </lineage>
</organism>
<dbReference type="EMBL" id="BAAAGG010000005">
    <property type="protein sequence ID" value="GAA0754459.1"/>
    <property type="molecule type" value="Genomic_DNA"/>
</dbReference>
<dbReference type="PANTHER" id="PTHR48079:SF6">
    <property type="entry name" value="NAD(P)-BINDING DOMAIN-CONTAINING PROTEIN-RELATED"/>
    <property type="match status" value="1"/>
</dbReference>
<keyword evidence="3" id="KW-1185">Reference proteome</keyword>
<dbReference type="Pfam" id="PF13460">
    <property type="entry name" value="NAD_binding_10"/>
    <property type="match status" value="1"/>
</dbReference>
<dbReference type="Gene3D" id="3.40.50.720">
    <property type="entry name" value="NAD(P)-binding Rossmann-like Domain"/>
    <property type="match status" value="1"/>
</dbReference>
<dbReference type="RefSeq" id="WP_224453352.1">
    <property type="nucleotide sequence ID" value="NZ_BAAAGG010000005.1"/>
</dbReference>
<comment type="caution">
    <text evidence="2">The sequence shown here is derived from an EMBL/GenBank/DDBJ whole genome shotgun (WGS) entry which is preliminary data.</text>
</comment>
<name>A0ABP3VDS7_9FLAO</name>
<dbReference type="InterPro" id="IPR036291">
    <property type="entry name" value="NAD(P)-bd_dom_sf"/>
</dbReference>
<accession>A0ABP3VDS7</accession>
<dbReference type="InterPro" id="IPR051783">
    <property type="entry name" value="NAD(P)-dependent_oxidoreduct"/>
</dbReference>
<evidence type="ECO:0000259" key="1">
    <source>
        <dbReference type="Pfam" id="PF13460"/>
    </source>
</evidence>
<sequence>MKKQVSILGCGWLGLPLARHLLQNGWEVKGSTTSPEKIKALEIEGIDPFVIELLEDEIVGDVYSFLENSDLLIIDIPPGLRRDPNSDFIAKLKKLTEAISESKINKILYVSSTGVFQDHESIPTYTEHYKFTPIEVENSQLVHAEELLINLKKVQSSVIRFGGLIGNDRHPVKYLSGKTGIKNPEAPINLIHLDNCILLISEIIQQEKFGMVFHGVEDIKLSKEDYYTQKAKEFNLPIPEFGHETTSKGKHISMAWTSRILEVNLEKKL</sequence>
<dbReference type="Proteomes" id="UP001500185">
    <property type="component" value="Unassembled WGS sequence"/>
</dbReference>
<dbReference type="SUPFAM" id="SSF51735">
    <property type="entry name" value="NAD(P)-binding Rossmann-fold domains"/>
    <property type="match status" value="1"/>
</dbReference>
<evidence type="ECO:0000313" key="3">
    <source>
        <dbReference type="Proteomes" id="UP001500185"/>
    </source>
</evidence>
<proteinExistence type="predicted"/>
<dbReference type="PANTHER" id="PTHR48079">
    <property type="entry name" value="PROTEIN YEEZ"/>
    <property type="match status" value="1"/>
</dbReference>
<dbReference type="InterPro" id="IPR016040">
    <property type="entry name" value="NAD(P)-bd_dom"/>
</dbReference>
<feature type="domain" description="NAD(P)-binding" evidence="1">
    <location>
        <begin position="11"/>
        <end position="176"/>
    </location>
</feature>
<gene>
    <name evidence="2" type="ORF">GCM10009433_08070</name>
</gene>